<sequence>MVISSAKSNWRLVTSHVCQGSILGPHLFTIFINYLDDGVDCTLSKFAVNTKLGGVSHTPEGSAAIQKYHDRLEIWADRKLMKFSKGNCKVLHLGSNNLLWHNPSRQLTTIQPLAHSAVAVHNPMHQFMLGVTQLESSLAEKDLEVLVDTKLNRSQQCALAANKADVILG</sequence>
<evidence type="ECO:0000313" key="2">
    <source>
        <dbReference type="Proteomes" id="UP001333110"/>
    </source>
</evidence>
<dbReference type="PANTHER" id="PTHR33332">
    <property type="entry name" value="REVERSE TRANSCRIPTASE DOMAIN-CONTAINING PROTEIN"/>
    <property type="match status" value="1"/>
</dbReference>
<name>A0AAN7S0U0_MYCAM</name>
<evidence type="ECO:0000313" key="1">
    <source>
        <dbReference type="EMBL" id="KAK4828004.1"/>
    </source>
</evidence>
<dbReference type="Proteomes" id="UP001333110">
    <property type="component" value="Unassembled WGS sequence"/>
</dbReference>
<proteinExistence type="predicted"/>
<protein>
    <recommendedName>
        <fullName evidence="3">Rna-directed dna polymerase from mobile element jockey-like</fullName>
    </recommendedName>
</protein>
<dbReference type="AlphaFoldDB" id="A0AAN7S0U0"/>
<dbReference type="EMBL" id="JAUNZN010000002">
    <property type="protein sequence ID" value="KAK4828004.1"/>
    <property type="molecule type" value="Genomic_DNA"/>
</dbReference>
<keyword evidence="2" id="KW-1185">Reference proteome</keyword>
<reference evidence="1 2" key="1">
    <citation type="journal article" date="2023" name="J. Hered.">
        <title>Chromosome-level genome of the wood stork (Mycteria americana) provides insight into avian chromosome evolution.</title>
        <authorList>
            <person name="Flamio R. Jr."/>
            <person name="Ramstad K.M."/>
        </authorList>
    </citation>
    <scope>NUCLEOTIDE SEQUENCE [LARGE SCALE GENOMIC DNA]</scope>
    <source>
        <strain evidence="1">JAX WOST 10</strain>
    </source>
</reference>
<comment type="caution">
    <text evidence="1">The sequence shown here is derived from an EMBL/GenBank/DDBJ whole genome shotgun (WGS) entry which is preliminary data.</text>
</comment>
<gene>
    <name evidence="1" type="ORF">QYF61_022781</name>
</gene>
<organism evidence="1 2">
    <name type="scientific">Mycteria americana</name>
    <name type="common">Wood stork</name>
    <dbReference type="NCBI Taxonomy" id="33587"/>
    <lineage>
        <taxon>Eukaryota</taxon>
        <taxon>Metazoa</taxon>
        <taxon>Chordata</taxon>
        <taxon>Craniata</taxon>
        <taxon>Vertebrata</taxon>
        <taxon>Euteleostomi</taxon>
        <taxon>Archelosauria</taxon>
        <taxon>Archosauria</taxon>
        <taxon>Dinosauria</taxon>
        <taxon>Saurischia</taxon>
        <taxon>Theropoda</taxon>
        <taxon>Coelurosauria</taxon>
        <taxon>Aves</taxon>
        <taxon>Neognathae</taxon>
        <taxon>Neoaves</taxon>
        <taxon>Aequornithes</taxon>
        <taxon>Ciconiiformes</taxon>
        <taxon>Ciconiidae</taxon>
        <taxon>Mycteria</taxon>
    </lineage>
</organism>
<accession>A0AAN7S0U0</accession>
<evidence type="ECO:0008006" key="3">
    <source>
        <dbReference type="Google" id="ProtNLM"/>
    </source>
</evidence>